<feature type="region of interest" description="Disordered" evidence="6">
    <location>
        <begin position="285"/>
        <end position="310"/>
    </location>
</feature>
<dbReference type="Gene3D" id="2.40.10.350">
    <property type="entry name" value="Rod shape-determining protein MreC, domain 2"/>
    <property type="match status" value="1"/>
</dbReference>
<feature type="coiled-coil region" evidence="5">
    <location>
        <begin position="83"/>
        <end position="117"/>
    </location>
</feature>
<name>A0ABW1KVK9_9PROT</name>
<dbReference type="InterPro" id="IPR042177">
    <property type="entry name" value="Cell/Rod_1"/>
</dbReference>
<evidence type="ECO:0000256" key="3">
    <source>
        <dbReference type="ARBA" id="ARBA00022960"/>
    </source>
</evidence>
<organism evidence="9 10">
    <name type="scientific">Hyphococcus aureus</name>
    <dbReference type="NCBI Taxonomy" id="2666033"/>
    <lineage>
        <taxon>Bacteria</taxon>
        <taxon>Pseudomonadati</taxon>
        <taxon>Pseudomonadota</taxon>
        <taxon>Alphaproteobacteria</taxon>
        <taxon>Parvularculales</taxon>
        <taxon>Parvularculaceae</taxon>
        <taxon>Hyphococcus</taxon>
    </lineage>
</organism>
<feature type="transmembrane region" description="Helical" evidence="7">
    <location>
        <begin position="20"/>
        <end position="40"/>
    </location>
</feature>
<dbReference type="EMBL" id="JBHPON010000002">
    <property type="protein sequence ID" value="MFC6036125.1"/>
    <property type="molecule type" value="Genomic_DNA"/>
</dbReference>
<comment type="caution">
    <text evidence="9">The sequence shown here is derived from an EMBL/GenBank/DDBJ whole genome shotgun (WGS) entry which is preliminary data.</text>
</comment>
<evidence type="ECO:0000256" key="2">
    <source>
        <dbReference type="ARBA" id="ARBA00013855"/>
    </source>
</evidence>
<reference evidence="9 10" key="1">
    <citation type="submission" date="2024-09" db="EMBL/GenBank/DDBJ databases">
        <authorList>
            <person name="Zhang Z.-H."/>
        </authorList>
    </citation>
    <scope>NUCLEOTIDE SEQUENCE [LARGE SCALE GENOMIC DNA]</scope>
    <source>
        <strain evidence="9 10">HHTR114</strain>
    </source>
</reference>
<dbReference type="InterPro" id="IPR007221">
    <property type="entry name" value="MreC"/>
</dbReference>
<dbReference type="Pfam" id="PF04085">
    <property type="entry name" value="MreC"/>
    <property type="match status" value="1"/>
</dbReference>
<keyword evidence="3" id="KW-0133">Cell shape</keyword>
<proteinExistence type="inferred from homology"/>
<evidence type="ECO:0000313" key="9">
    <source>
        <dbReference type="EMBL" id="MFC6036125.1"/>
    </source>
</evidence>
<dbReference type="Proteomes" id="UP001596116">
    <property type="component" value="Unassembled WGS sequence"/>
</dbReference>
<sequence length="310" mass="33206">MEFLGQDRREGLGRKAHSRFVLVLLILVSVLLLLSSLYSAQASVFKKAREGVMDVASPVLSLFSGPISYVNGVVGSVGDYFNVMEQNKALREENAELRQWMNEALELRETIEVYEALQGYAAPPEAQPISAFVIGESNDAFARSMIVNAGRANNVEVGQAVVDENGLIGRIVEAGGGASRVLLLTDIQSRIPVYVEGVNVEGILVGNTRAQPVISFTASADDLEPEPGQRVLTSGAGGALPRGLPVGVVTGENRGDITVDLYANYARTRMVRVINYAFPVVDHISDEEEASEAEEADSQADAASEPPAED</sequence>
<feature type="compositionally biased region" description="Low complexity" evidence="6">
    <location>
        <begin position="299"/>
        <end position="310"/>
    </location>
</feature>
<feature type="compositionally biased region" description="Acidic residues" evidence="6">
    <location>
        <begin position="285"/>
        <end position="298"/>
    </location>
</feature>
<evidence type="ECO:0000256" key="5">
    <source>
        <dbReference type="SAM" id="Coils"/>
    </source>
</evidence>
<evidence type="ECO:0000256" key="1">
    <source>
        <dbReference type="ARBA" id="ARBA00009369"/>
    </source>
</evidence>
<keyword evidence="5" id="KW-0175">Coiled coil</keyword>
<gene>
    <name evidence="9" type="primary">mreC</name>
    <name evidence="9" type="ORF">ACFMB1_11260</name>
</gene>
<protein>
    <recommendedName>
        <fullName evidence="2">Cell shape-determining protein MreC</fullName>
    </recommendedName>
    <alternativeName>
        <fullName evidence="4">Cell shape protein MreC</fullName>
    </alternativeName>
</protein>
<accession>A0ABW1KVK9</accession>
<keyword evidence="7" id="KW-1133">Transmembrane helix</keyword>
<dbReference type="InterPro" id="IPR042175">
    <property type="entry name" value="Cell/Rod_MreC_2"/>
</dbReference>
<dbReference type="RefSeq" id="WP_379882647.1">
    <property type="nucleotide sequence ID" value="NZ_JBHPON010000002.1"/>
</dbReference>
<evidence type="ECO:0000259" key="8">
    <source>
        <dbReference type="Pfam" id="PF04085"/>
    </source>
</evidence>
<feature type="domain" description="Rod shape-determining protein MreC beta-barrel core" evidence="8">
    <location>
        <begin position="133"/>
        <end position="274"/>
    </location>
</feature>
<dbReference type="PANTHER" id="PTHR34138">
    <property type="entry name" value="CELL SHAPE-DETERMINING PROTEIN MREC"/>
    <property type="match status" value="1"/>
</dbReference>
<dbReference type="Gene3D" id="2.40.10.340">
    <property type="entry name" value="Rod shape-determining protein MreC, domain 1"/>
    <property type="match status" value="1"/>
</dbReference>
<keyword evidence="7" id="KW-0812">Transmembrane</keyword>
<keyword evidence="7" id="KW-0472">Membrane</keyword>
<evidence type="ECO:0000313" key="10">
    <source>
        <dbReference type="Proteomes" id="UP001596116"/>
    </source>
</evidence>
<comment type="similarity">
    <text evidence="1">Belongs to the MreC family.</text>
</comment>
<dbReference type="NCBIfam" id="TIGR00219">
    <property type="entry name" value="mreC"/>
    <property type="match status" value="1"/>
</dbReference>
<keyword evidence="10" id="KW-1185">Reference proteome</keyword>
<evidence type="ECO:0000256" key="4">
    <source>
        <dbReference type="ARBA" id="ARBA00032089"/>
    </source>
</evidence>
<dbReference type="PANTHER" id="PTHR34138:SF1">
    <property type="entry name" value="CELL SHAPE-DETERMINING PROTEIN MREC"/>
    <property type="match status" value="1"/>
</dbReference>
<evidence type="ECO:0000256" key="7">
    <source>
        <dbReference type="SAM" id="Phobius"/>
    </source>
</evidence>
<dbReference type="InterPro" id="IPR055342">
    <property type="entry name" value="MreC_beta-barrel_core"/>
</dbReference>
<evidence type="ECO:0000256" key="6">
    <source>
        <dbReference type="SAM" id="MobiDB-lite"/>
    </source>
</evidence>